<feature type="binding site" evidence="2">
    <location>
        <position position="99"/>
    </location>
    <ligand>
        <name>Mg(2+)</name>
        <dbReference type="ChEBI" id="CHEBI:18420"/>
        <label>1</label>
        <note>catalytic</note>
    </ligand>
</feature>
<dbReference type="GeneID" id="94291561"/>
<comment type="cofactor">
    <cofactor evidence="2 3">
        <name>Mg(2+)</name>
        <dbReference type="ChEBI" id="CHEBI:18420"/>
    </cofactor>
</comment>
<evidence type="ECO:0000313" key="4">
    <source>
        <dbReference type="EMBL" id="KAG5508270.1"/>
    </source>
</evidence>
<dbReference type="GO" id="GO:0008934">
    <property type="term" value="F:inositol monophosphate 1-phosphatase activity"/>
    <property type="evidence" value="ECO:0007669"/>
    <property type="project" value="InterPro"/>
</dbReference>
<keyword evidence="3" id="KW-0378">Hydrolase</keyword>
<organism evidence="4 5">
    <name type="scientific">Porcisia hertigi</name>
    <dbReference type="NCBI Taxonomy" id="2761500"/>
    <lineage>
        <taxon>Eukaryota</taxon>
        <taxon>Discoba</taxon>
        <taxon>Euglenozoa</taxon>
        <taxon>Kinetoplastea</taxon>
        <taxon>Metakinetoplastina</taxon>
        <taxon>Trypanosomatida</taxon>
        <taxon>Trypanosomatidae</taxon>
        <taxon>Leishmaniinae</taxon>
        <taxon>Porcisia</taxon>
    </lineage>
</organism>
<dbReference type="InterPro" id="IPR033942">
    <property type="entry name" value="IMPase"/>
</dbReference>
<comment type="pathway">
    <text evidence="3">Polyol metabolism; myo-inositol biosynthesis; myo-inositol from D-glucose 6-phosphate: step 2/2.</text>
</comment>
<keyword evidence="2 3" id="KW-0460">Magnesium</keyword>
<protein>
    <recommendedName>
        <fullName evidence="3">Inositol-1-monophosphatase</fullName>
        <ecNumber evidence="3">3.1.3.25</ecNumber>
    </recommendedName>
</protein>
<evidence type="ECO:0000256" key="1">
    <source>
        <dbReference type="ARBA" id="ARBA00009759"/>
    </source>
</evidence>
<dbReference type="FunFam" id="3.30.540.10:FF:000033">
    <property type="entry name" value="Inositol-1-monophosphatase"/>
    <property type="match status" value="1"/>
</dbReference>
<dbReference type="RefSeq" id="XP_067758159.1">
    <property type="nucleotide sequence ID" value="XM_067901484.1"/>
</dbReference>
<dbReference type="PRINTS" id="PR00377">
    <property type="entry name" value="IMPHPHTASES"/>
</dbReference>
<feature type="binding site" evidence="2">
    <location>
        <position position="100"/>
    </location>
    <ligand>
        <name>Mg(2+)</name>
        <dbReference type="ChEBI" id="CHEBI:18420"/>
        <label>1</label>
        <note>catalytic</note>
    </ligand>
</feature>
<evidence type="ECO:0000256" key="2">
    <source>
        <dbReference type="PIRSR" id="PIRSR600760-2"/>
    </source>
</evidence>
<dbReference type="SUPFAM" id="SSF56655">
    <property type="entry name" value="Carbohydrate phosphatase"/>
    <property type="match status" value="1"/>
</dbReference>
<comment type="catalytic activity">
    <reaction evidence="3">
        <text>a myo-inositol phosphate + H2O = myo-inositol + phosphate</text>
        <dbReference type="Rhea" id="RHEA:24056"/>
        <dbReference type="ChEBI" id="CHEBI:15377"/>
        <dbReference type="ChEBI" id="CHEBI:17268"/>
        <dbReference type="ChEBI" id="CHEBI:43474"/>
        <dbReference type="ChEBI" id="CHEBI:84139"/>
        <dbReference type="EC" id="3.1.3.25"/>
    </reaction>
</comment>
<dbReference type="GO" id="GO:0006021">
    <property type="term" value="P:inositol biosynthetic process"/>
    <property type="evidence" value="ECO:0007669"/>
    <property type="project" value="UniProtKB-UniPathway"/>
</dbReference>
<dbReference type="KEGG" id="phet:94291561"/>
<dbReference type="Gene3D" id="3.40.190.80">
    <property type="match status" value="1"/>
</dbReference>
<dbReference type="OrthoDB" id="10254945at2759"/>
<dbReference type="GO" id="GO:0007165">
    <property type="term" value="P:signal transduction"/>
    <property type="evidence" value="ECO:0007669"/>
    <property type="project" value="TreeGrafter"/>
</dbReference>
<sequence length="286" mass="30437">MSQPSLTEEELNDALDFSIRAANTAAFIINCAIDERENAGLQDQGKPTATDLVTHCEKQCRDEVVNILRAGAPSYSILTGDVHSKVVLGDGPTWIVSPIDGITSFAHGLFDCCVSIALAVRKEPVLGVVCAPRLHEVFTAVKNRGAFSNGQRIHVSAVTSLKHSVVLLHQGSNNSDTAVKSVTAMQAELAKLPVQGLRCNGSAALDMCFVAAGRAELCWEVGVEPWNVAAGTIIVREAGGVVHDAESTETFDLTSRGVCCGSSLDVTKHGVDLSLKHHYRSCVMDK</sequence>
<gene>
    <name evidence="4" type="ORF">JKF63_05526</name>
</gene>
<evidence type="ECO:0000313" key="5">
    <source>
        <dbReference type="Proteomes" id="UP000674318"/>
    </source>
</evidence>
<dbReference type="EMBL" id="JAFJZO010000017">
    <property type="protein sequence ID" value="KAG5508270.1"/>
    <property type="molecule type" value="Genomic_DNA"/>
</dbReference>
<comment type="similarity">
    <text evidence="1 3">Belongs to the inositol monophosphatase superfamily.</text>
</comment>
<name>A0A836IY05_9TRYP</name>
<dbReference type="Pfam" id="PF00459">
    <property type="entry name" value="Inositol_P"/>
    <property type="match status" value="1"/>
</dbReference>
<dbReference type="InterPro" id="IPR000760">
    <property type="entry name" value="Inositol_monophosphatase-like"/>
</dbReference>
<dbReference type="PANTHER" id="PTHR20854:SF22">
    <property type="entry name" value="INOSITOL-1-MONOPHOSPHATASE"/>
    <property type="match status" value="1"/>
</dbReference>
<accession>A0A836IY05</accession>
<proteinExistence type="inferred from homology"/>
<dbReference type="CDD" id="cd01639">
    <property type="entry name" value="IMPase"/>
    <property type="match status" value="1"/>
</dbReference>
<dbReference type="Proteomes" id="UP000674318">
    <property type="component" value="Chromosome 17"/>
</dbReference>
<keyword evidence="5" id="KW-1185">Reference proteome</keyword>
<keyword evidence="2 3" id="KW-0479">Metal-binding</keyword>
<comment type="caution">
    <text evidence="4">The sequence shown here is derived from an EMBL/GenBank/DDBJ whole genome shotgun (WGS) entry which is preliminary data.</text>
</comment>
<dbReference type="EC" id="3.1.3.25" evidence="3"/>
<dbReference type="UniPathway" id="UPA00823">
    <property type="reaction ID" value="UER00788"/>
</dbReference>
<evidence type="ECO:0000256" key="3">
    <source>
        <dbReference type="RuleBase" id="RU364068"/>
    </source>
</evidence>
<dbReference type="Gene3D" id="3.30.540.10">
    <property type="entry name" value="Fructose-1,6-Bisphosphatase, subunit A, domain 1"/>
    <property type="match status" value="1"/>
</dbReference>
<dbReference type="AlphaFoldDB" id="A0A836IY05"/>
<dbReference type="PANTHER" id="PTHR20854">
    <property type="entry name" value="INOSITOL MONOPHOSPHATASE"/>
    <property type="match status" value="1"/>
</dbReference>
<dbReference type="GO" id="GO:0046872">
    <property type="term" value="F:metal ion binding"/>
    <property type="evidence" value="ECO:0007669"/>
    <property type="project" value="UniProtKB-KW"/>
</dbReference>
<reference evidence="4 5" key="1">
    <citation type="submission" date="2021-02" db="EMBL/GenBank/DDBJ databases">
        <title>Porcisia hertigi Genome sequencing and assembly.</title>
        <authorList>
            <person name="Almutairi H."/>
            <person name="Gatherer D."/>
        </authorList>
    </citation>
    <scope>NUCLEOTIDE SEQUENCE [LARGE SCALE GENOMIC DNA]</scope>
    <source>
        <strain evidence="4 5">C119</strain>
    </source>
</reference>